<name>A0A941EXD7_9ACTN</name>
<dbReference type="Gene3D" id="3.40.50.1820">
    <property type="entry name" value="alpha/beta hydrolase"/>
    <property type="match status" value="1"/>
</dbReference>
<protein>
    <submittedName>
        <fullName evidence="2">Alpha/beta hydrolase</fullName>
    </submittedName>
</protein>
<dbReference type="PRINTS" id="PR00111">
    <property type="entry name" value="ABHYDROLASE"/>
</dbReference>
<dbReference type="AlphaFoldDB" id="A0A941EXD7"/>
<comment type="caution">
    <text evidence="2">The sequence shown here is derived from an EMBL/GenBank/DDBJ whole genome shotgun (WGS) entry which is preliminary data.</text>
</comment>
<sequence>MPFFTAPDGTRLAYDVKGGPLDSHSRKPLICIPGGPMREPVYLGDLGGLADARPLVILNLRGTGGSDKPADPQTYRADRMIEDVDALREHLGREQLDLLAHSAGGTLALLYAAAHPERVSSLILVTTALRALGMPPTPEHRAEAKDLRKDEPWYADACAAEQRIDEDEDNASTEDWLLYAHFTYGRWDTAIEAFEAASDAQFTNEEASALFLSPEACDPEQVKADLANLTAPVLILAAEYDALPRPEVATLGARHFPNARVVVQPHAGHFPWIDDPATFVRLVTGP</sequence>
<proteinExistence type="predicted"/>
<evidence type="ECO:0000259" key="1">
    <source>
        <dbReference type="Pfam" id="PF00561"/>
    </source>
</evidence>
<dbReference type="EMBL" id="JAGSOG010000506">
    <property type="protein sequence ID" value="MBR7839605.1"/>
    <property type="molecule type" value="Genomic_DNA"/>
</dbReference>
<dbReference type="SUPFAM" id="SSF53474">
    <property type="entry name" value="alpha/beta-Hydrolases"/>
    <property type="match status" value="1"/>
</dbReference>
<dbReference type="InterPro" id="IPR029058">
    <property type="entry name" value="AB_hydrolase_fold"/>
</dbReference>
<accession>A0A941EXD7</accession>
<feature type="domain" description="AB hydrolase-1" evidence="1">
    <location>
        <begin position="27"/>
        <end position="276"/>
    </location>
</feature>
<dbReference type="Pfam" id="PF00561">
    <property type="entry name" value="Abhydrolase_1"/>
    <property type="match status" value="1"/>
</dbReference>
<gene>
    <name evidence="2" type="ORF">KDL01_40510</name>
</gene>
<dbReference type="InterPro" id="IPR050266">
    <property type="entry name" value="AB_hydrolase_sf"/>
</dbReference>
<dbReference type="GO" id="GO:0016020">
    <property type="term" value="C:membrane"/>
    <property type="evidence" value="ECO:0007669"/>
    <property type="project" value="TreeGrafter"/>
</dbReference>
<reference evidence="2" key="1">
    <citation type="submission" date="2021-04" db="EMBL/GenBank/DDBJ databases">
        <title>Genome based classification of Actinospica acidithermotolerans sp. nov., an actinobacterium isolated from an Indonesian hot spring.</title>
        <authorList>
            <person name="Kusuma A.B."/>
            <person name="Putra K.E."/>
            <person name="Nafisah S."/>
            <person name="Loh J."/>
            <person name="Nouioui I."/>
            <person name="Goodfellow M."/>
        </authorList>
    </citation>
    <scope>NUCLEOTIDE SEQUENCE</scope>
    <source>
        <strain evidence="2">CSCA 57</strain>
    </source>
</reference>
<dbReference type="RefSeq" id="WP_212534030.1">
    <property type="nucleotide sequence ID" value="NZ_JAGSOG010000506.1"/>
</dbReference>
<dbReference type="PANTHER" id="PTHR43798:SF33">
    <property type="entry name" value="HYDROLASE, PUTATIVE (AFU_ORTHOLOGUE AFUA_2G14860)-RELATED"/>
    <property type="match status" value="1"/>
</dbReference>
<dbReference type="GO" id="GO:0016787">
    <property type="term" value="F:hydrolase activity"/>
    <property type="evidence" value="ECO:0007669"/>
    <property type="project" value="UniProtKB-KW"/>
</dbReference>
<keyword evidence="2" id="KW-0378">Hydrolase</keyword>
<organism evidence="2 3">
    <name type="scientific">Actinospica durhamensis</name>
    <dbReference type="NCBI Taxonomy" id="1508375"/>
    <lineage>
        <taxon>Bacteria</taxon>
        <taxon>Bacillati</taxon>
        <taxon>Actinomycetota</taxon>
        <taxon>Actinomycetes</taxon>
        <taxon>Catenulisporales</taxon>
        <taxon>Actinospicaceae</taxon>
        <taxon>Actinospica</taxon>
    </lineage>
</organism>
<dbReference type="Proteomes" id="UP000675781">
    <property type="component" value="Unassembled WGS sequence"/>
</dbReference>
<keyword evidence="3" id="KW-1185">Reference proteome</keyword>
<dbReference type="InterPro" id="IPR000073">
    <property type="entry name" value="AB_hydrolase_1"/>
</dbReference>
<evidence type="ECO:0000313" key="2">
    <source>
        <dbReference type="EMBL" id="MBR7839605.1"/>
    </source>
</evidence>
<dbReference type="PANTHER" id="PTHR43798">
    <property type="entry name" value="MONOACYLGLYCEROL LIPASE"/>
    <property type="match status" value="1"/>
</dbReference>
<evidence type="ECO:0000313" key="3">
    <source>
        <dbReference type="Proteomes" id="UP000675781"/>
    </source>
</evidence>